<evidence type="ECO:0000313" key="3">
    <source>
        <dbReference type="Proteomes" id="UP000789739"/>
    </source>
</evidence>
<keyword evidence="3" id="KW-1185">Reference proteome</keyword>
<dbReference type="Proteomes" id="UP000789739">
    <property type="component" value="Unassembled WGS sequence"/>
</dbReference>
<accession>A0A9N9DWN0</accession>
<proteinExistence type="predicted"/>
<evidence type="ECO:0000313" key="2">
    <source>
        <dbReference type="EMBL" id="CAG8650703.1"/>
    </source>
</evidence>
<feature type="region of interest" description="Disordered" evidence="1">
    <location>
        <begin position="1"/>
        <end position="54"/>
    </location>
</feature>
<reference evidence="2" key="1">
    <citation type="submission" date="2021-06" db="EMBL/GenBank/DDBJ databases">
        <authorList>
            <person name="Kallberg Y."/>
            <person name="Tangrot J."/>
            <person name="Rosling A."/>
        </authorList>
    </citation>
    <scope>NUCLEOTIDE SEQUENCE</scope>
    <source>
        <strain evidence="2">BR232B</strain>
    </source>
</reference>
<protein>
    <submittedName>
        <fullName evidence="2">2724_t:CDS:1</fullName>
    </submittedName>
</protein>
<gene>
    <name evidence="2" type="ORF">PBRASI_LOCUS10252</name>
</gene>
<comment type="caution">
    <text evidence="2">The sequence shown here is derived from an EMBL/GenBank/DDBJ whole genome shotgun (WGS) entry which is preliminary data.</text>
</comment>
<organism evidence="2 3">
    <name type="scientific">Paraglomus brasilianum</name>
    <dbReference type="NCBI Taxonomy" id="144538"/>
    <lineage>
        <taxon>Eukaryota</taxon>
        <taxon>Fungi</taxon>
        <taxon>Fungi incertae sedis</taxon>
        <taxon>Mucoromycota</taxon>
        <taxon>Glomeromycotina</taxon>
        <taxon>Glomeromycetes</taxon>
        <taxon>Paraglomerales</taxon>
        <taxon>Paraglomeraceae</taxon>
        <taxon>Paraglomus</taxon>
    </lineage>
</organism>
<dbReference type="EMBL" id="CAJVPI010002871">
    <property type="protein sequence ID" value="CAG8650703.1"/>
    <property type="molecule type" value="Genomic_DNA"/>
</dbReference>
<feature type="non-terminal residue" evidence="2">
    <location>
        <position position="54"/>
    </location>
</feature>
<dbReference type="AlphaFoldDB" id="A0A9N9DWN0"/>
<evidence type="ECO:0000256" key="1">
    <source>
        <dbReference type="SAM" id="MobiDB-lite"/>
    </source>
</evidence>
<sequence length="54" mass="5883">MSSSCPAVNDSVDDIIKERKRATRESSATSNEKTSRDNKSSSPAIVTVFTARHN</sequence>
<name>A0A9N9DWN0_9GLOM</name>